<sequence length="88" mass="9435">MISVPVCPLTAKQVTSDEVTLSRREVNIPSLEDSLLSMCVKYAGGVVVSFNGRLVTRFNLAESFDASLEAIPLHDGSLFHIVLSSVGV</sequence>
<protein>
    <submittedName>
        <fullName evidence="1">Uncharacterized protein</fullName>
    </submittedName>
</protein>
<keyword evidence="2" id="KW-1185">Reference proteome</keyword>
<proteinExistence type="predicted"/>
<dbReference type="Proteomes" id="UP000078348">
    <property type="component" value="Unassembled WGS sequence"/>
</dbReference>
<name>A0A196SES5_BLAHN</name>
<gene>
    <name evidence="1" type="ORF">AV274_2638</name>
</gene>
<accession>A0A196SES5</accession>
<reference evidence="1 2" key="1">
    <citation type="submission" date="2016-05" db="EMBL/GenBank/DDBJ databases">
        <title>Nuclear genome of Blastocystis sp. subtype 1 NandII.</title>
        <authorList>
            <person name="Gentekaki E."/>
            <person name="Curtis B."/>
            <person name="Stairs C."/>
            <person name="Eme L."/>
            <person name="Herman E."/>
            <person name="Klimes V."/>
            <person name="Arias M.C."/>
            <person name="Elias M."/>
            <person name="Hilliou F."/>
            <person name="Klute M."/>
            <person name="Malik S.-B."/>
            <person name="Pightling A."/>
            <person name="Rachubinski R."/>
            <person name="Salas D."/>
            <person name="Schlacht A."/>
            <person name="Suga H."/>
            <person name="Archibald J."/>
            <person name="Ball S.G."/>
            <person name="Clark G."/>
            <person name="Dacks J."/>
            <person name="Van Der Giezen M."/>
            <person name="Tsaousis A."/>
            <person name="Roger A."/>
        </authorList>
    </citation>
    <scope>NUCLEOTIDE SEQUENCE [LARGE SCALE GENOMIC DNA]</scope>
    <source>
        <strain evidence="2">ATCC 50177 / NandII</strain>
    </source>
</reference>
<evidence type="ECO:0000313" key="2">
    <source>
        <dbReference type="Proteomes" id="UP000078348"/>
    </source>
</evidence>
<evidence type="ECO:0000313" key="1">
    <source>
        <dbReference type="EMBL" id="OAO15565.1"/>
    </source>
</evidence>
<dbReference type="AlphaFoldDB" id="A0A196SES5"/>
<comment type="caution">
    <text evidence="1">The sequence shown here is derived from an EMBL/GenBank/DDBJ whole genome shotgun (WGS) entry which is preliminary data.</text>
</comment>
<organism evidence="1 2">
    <name type="scientific">Blastocystis sp. subtype 1 (strain ATCC 50177 / NandII)</name>
    <dbReference type="NCBI Taxonomy" id="478820"/>
    <lineage>
        <taxon>Eukaryota</taxon>
        <taxon>Sar</taxon>
        <taxon>Stramenopiles</taxon>
        <taxon>Bigyra</taxon>
        <taxon>Opalozoa</taxon>
        <taxon>Opalinata</taxon>
        <taxon>Blastocystidae</taxon>
        <taxon>Blastocystis</taxon>
    </lineage>
</organism>
<dbReference type="EMBL" id="LXWW01000129">
    <property type="protein sequence ID" value="OAO15565.1"/>
    <property type="molecule type" value="Genomic_DNA"/>
</dbReference>